<evidence type="ECO:0000256" key="4">
    <source>
        <dbReference type="ARBA" id="ARBA00022475"/>
    </source>
</evidence>
<evidence type="ECO:0000256" key="3">
    <source>
        <dbReference type="ARBA" id="ARBA00008281"/>
    </source>
</evidence>
<dbReference type="Pfam" id="PF03748">
    <property type="entry name" value="FliL"/>
    <property type="match status" value="1"/>
</dbReference>
<keyword evidence="11" id="KW-0282">Flagellum</keyword>
<comment type="subcellular location">
    <subcellularLocation>
        <location evidence="10">Cell inner membrane</location>
    </subcellularLocation>
    <subcellularLocation>
        <location evidence="2">Cell membrane</location>
        <topology evidence="2">Single-pass membrane protein</topology>
    </subcellularLocation>
</comment>
<keyword evidence="12" id="KW-1185">Reference proteome</keyword>
<feature type="transmembrane region" description="Helical" evidence="10">
    <location>
        <begin position="24"/>
        <end position="44"/>
    </location>
</feature>
<reference evidence="12" key="1">
    <citation type="journal article" date="2019" name="Int. J. Syst. Evol. Microbiol.">
        <title>The Global Catalogue of Microorganisms (GCM) 10K type strain sequencing project: providing services to taxonomists for standard genome sequencing and annotation.</title>
        <authorList>
            <consortium name="The Broad Institute Genomics Platform"/>
            <consortium name="The Broad Institute Genome Sequencing Center for Infectious Disease"/>
            <person name="Wu L."/>
            <person name="Ma J."/>
        </authorList>
    </citation>
    <scope>NUCLEOTIDE SEQUENCE [LARGE SCALE GENOMIC DNA]</scope>
    <source>
        <strain evidence="12">CGMCC 1.19062</strain>
    </source>
</reference>
<keyword evidence="5 10" id="KW-0145">Chemotaxis</keyword>
<keyword evidence="11" id="KW-0966">Cell projection</keyword>
<dbReference type="Proteomes" id="UP001597295">
    <property type="component" value="Unassembled WGS sequence"/>
</dbReference>
<evidence type="ECO:0000256" key="8">
    <source>
        <dbReference type="ARBA" id="ARBA00022989"/>
    </source>
</evidence>
<name>A0ABW5DS32_9PROT</name>
<keyword evidence="4" id="KW-1003">Cell membrane</keyword>
<accession>A0ABW5DS32</accession>
<evidence type="ECO:0000256" key="1">
    <source>
        <dbReference type="ARBA" id="ARBA00002254"/>
    </source>
</evidence>
<keyword evidence="7 10" id="KW-0283">Flagellar rotation</keyword>
<evidence type="ECO:0000256" key="7">
    <source>
        <dbReference type="ARBA" id="ARBA00022779"/>
    </source>
</evidence>
<evidence type="ECO:0000256" key="2">
    <source>
        <dbReference type="ARBA" id="ARBA00004162"/>
    </source>
</evidence>
<evidence type="ECO:0000313" key="11">
    <source>
        <dbReference type="EMBL" id="MFD2262356.1"/>
    </source>
</evidence>
<dbReference type="PANTHER" id="PTHR35091:SF2">
    <property type="entry name" value="FLAGELLAR PROTEIN FLIL"/>
    <property type="match status" value="1"/>
</dbReference>
<comment type="caution">
    <text evidence="11">The sequence shown here is derived from an EMBL/GenBank/DDBJ whole genome shotgun (WGS) entry which is preliminary data.</text>
</comment>
<evidence type="ECO:0000256" key="6">
    <source>
        <dbReference type="ARBA" id="ARBA00022692"/>
    </source>
</evidence>
<proteinExistence type="inferred from homology"/>
<dbReference type="PANTHER" id="PTHR35091">
    <property type="entry name" value="FLAGELLAR PROTEIN FLIL"/>
    <property type="match status" value="1"/>
</dbReference>
<gene>
    <name evidence="11" type="ORF">ACFSM5_05605</name>
</gene>
<keyword evidence="11" id="KW-0969">Cilium</keyword>
<evidence type="ECO:0000256" key="9">
    <source>
        <dbReference type="ARBA" id="ARBA00023136"/>
    </source>
</evidence>
<organism evidence="11 12">
    <name type="scientific">Lacibacterium aquatile</name>
    <dbReference type="NCBI Taxonomy" id="1168082"/>
    <lineage>
        <taxon>Bacteria</taxon>
        <taxon>Pseudomonadati</taxon>
        <taxon>Pseudomonadota</taxon>
        <taxon>Alphaproteobacteria</taxon>
        <taxon>Rhodospirillales</taxon>
        <taxon>Rhodospirillaceae</taxon>
    </lineage>
</organism>
<keyword evidence="6 10" id="KW-0812">Transmembrane</keyword>
<sequence>MAAEMDGDDLAPMASRRRLSGKKLLIFVLLPLILIGGAAAALWFTGILPKMMGVGGQTTSAPAAPSRDRPADVVWYTLPDLLVNLRSDGPRPAFLRLKVNLELGSGPDRAAIEKVMPRVLDTFQVYLRELRPDQLQGAAGMFRLREELLARVNAAVRPTVVRDVLFTEIVVQ</sequence>
<keyword evidence="8 10" id="KW-1133">Transmembrane helix</keyword>
<evidence type="ECO:0000313" key="12">
    <source>
        <dbReference type="Proteomes" id="UP001597295"/>
    </source>
</evidence>
<keyword evidence="10" id="KW-0997">Cell inner membrane</keyword>
<evidence type="ECO:0000256" key="10">
    <source>
        <dbReference type="RuleBase" id="RU364125"/>
    </source>
</evidence>
<dbReference type="EMBL" id="JBHUIP010000004">
    <property type="protein sequence ID" value="MFD2262356.1"/>
    <property type="molecule type" value="Genomic_DNA"/>
</dbReference>
<evidence type="ECO:0000256" key="5">
    <source>
        <dbReference type="ARBA" id="ARBA00022500"/>
    </source>
</evidence>
<keyword evidence="9 10" id="KW-0472">Membrane</keyword>
<protein>
    <recommendedName>
        <fullName evidence="10">Flagellar protein FliL</fullName>
    </recommendedName>
</protein>
<dbReference type="InterPro" id="IPR005503">
    <property type="entry name" value="FliL"/>
</dbReference>
<comment type="function">
    <text evidence="1 10">Controls the rotational direction of flagella during chemotaxis.</text>
</comment>
<dbReference type="RefSeq" id="WP_379875304.1">
    <property type="nucleotide sequence ID" value="NZ_JBHUIP010000004.1"/>
</dbReference>
<comment type="similarity">
    <text evidence="3 10">Belongs to the FliL family.</text>
</comment>